<dbReference type="CDD" id="cd19178">
    <property type="entry name" value="SET_SETD6"/>
    <property type="match status" value="1"/>
</dbReference>
<dbReference type="GO" id="GO:0016279">
    <property type="term" value="F:protein-lysine N-methyltransferase activity"/>
    <property type="evidence" value="ECO:0007669"/>
    <property type="project" value="UniProtKB-UniRule"/>
</dbReference>
<feature type="domain" description="SET" evidence="5">
    <location>
        <begin position="24"/>
        <end position="281"/>
    </location>
</feature>
<feature type="region of interest" description="Disordered" evidence="4">
    <location>
        <begin position="197"/>
        <end position="230"/>
    </location>
</feature>
<evidence type="ECO:0000256" key="1">
    <source>
        <dbReference type="ARBA" id="ARBA00022603"/>
    </source>
</evidence>
<dbReference type="InterPro" id="IPR046341">
    <property type="entry name" value="SET_dom_sf"/>
</dbReference>
<dbReference type="SUPFAM" id="SSF82199">
    <property type="entry name" value="SET domain"/>
    <property type="match status" value="1"/>
</dbReference>
<dbReference type="InterPro" id="IPR001214">
    <property type="entry name" value="SET_dom"/>
</dbReference>
<dbReference type="FunFam" id="3.90.1410.10:FF:000007">
    <property type="entry name" value="Ribosomal lysine N-methyltransferase 4"/>
    <property type="match status" value="1"/>
</dbReference>
<dbReference type="Gene3D" id="3.90.1410.10">
    <property type="entry name" value="set domain protein methyltransferase, domain 1"/>
    <property type="match status" value="1"/>
</dbReference>
<dbReference type="EMBL" id="KZ302020">
    <property type="protein sequence ID" value="PFH49761.1"/>
    <property type="molecule type" value="Genomic_DNA"/>
</dbReference>
<dbReference type="InterPro" id="IPR015353">
    <property type="entry name" value="Rubisco_LSMT_subst-bd"/>
</dbReference>
<organism evidence="6 7">
    <name type="scientific">Amanita thiersii Skay4041</name>
    <dbReference type="NCBI Taxonomy" id="703135"/>
    <lineage>
        <taxon>Eukaryota</taxon>
        <taxon>Fungi</taxon>
        <taxon>Dikarya</taxon>
        <taxon>Basidiomycota</taxon>
        <taxon>Agaricomycotina</taxon>
        <taxon>Agaricomycetes</taxon>
        <taxon>Agaricomycetidae</taxon>
        <taxon>Agaricales</taxon>
        <taxon>Pluteineae</taxon>
        <taxon>Amanitaceae</taxon>
        <taxon>Amanita</taxon>
    </lineage>
</organism>
<feature type="compositionally biased region" description="Acidic residues" evidence="4">
    <location>
        <begin position="221"/>
        <end position="230"/>
    </location>
</feature>
<keyword evidence="7" id="KW-1185">Reference proteome</keyword>
<proteinExistence type="predicted"/>
<evidence type="ECO:0000313" key="6">
    <source>
        <dbReference type="EMBL" id="PFH49761.1"/>
    </source>
</evidence>
<keyword evidence="3" id="KW-0949">S-adenosyl-L-methionine</keyword>
<dbReference type="OrthoDB" id="341421at2759"/>
<dbReference type="PROSITE" id="PS50280">
    <property type="entry name" value="SET"/>
    <property type="match status" value="1"/>
</dbReference>
<dbReference type="InterPro" id="IPR036464">
    <property type="entry name" value="Rubisco_LSMT_subst-bd_sf"/>
</dbReference>
<evidence type="ECO:0000256" key="2">
    <source>
        <dbReference type="ARBA" id="ARBA00022679"/>
    </source>
</evidence>
<dbReference type="GO" id="GO:0032259">
    <property type="term" value="P:methylation"/>
    <property type="evidence" value="ECO:0007669"/>
    <property type="project" value="UniProtKB-KW"/>
</dbReference>
<dbReference type="GO" id="GO:0005634">
    <property type="term" value="C:nucleus"/>
    <property type="evidence" value="ECO:0007669"/>
    <property type="project" value="UniProtKB-SubCell"/>
</dbReference>
<feature type="region of interest" description="Disordered" evidence="4">
    <location>
        <begin position="450"/>
        <end position="482"/>
    </location>
</feature>
<dbReference type="InterPro" id="IPR044430">
    <property type="entry name" value="SETD6_SET"/>
</dbReference>
<keyword evidence="2" id="KW-0808">Transferase</keyword>
<dbReference type="PANTHER" id="PTHR13271:SF34">
    <property type="entry name" value="N-LYSINE METHYLTRANSFERASE SETD6"/>
    <property type="match status" value="1"/>
</dbReference>
<name>A0A2A9NN58_9AGAR</name>
<protein>
    <recommendedName>
        <fullName evidence="5">SET domain-containing protein</fullName>
    </recommendedName>
</protein>
<dbReference type="AlphaFoldDB" id="A0A2A9NN58"/>
<dbReference type="Proteomes" id="UP000242287">
    <property type="component" value="Unassembled WGS sequence"/>
</dbReference>
<keyword evidence="1" id="KW-0489">Methyltransferase</keyword>
<dbReference type="Pfam" id="PF09273">
    <property type="entry name" value="Rubis-subs-bind"/>
    <property type="match status" value="1"/>
</dbReference>
<dbReference type="PANTHER" id="PTHR13271">
    <property type="entry name" value="UNCHARACTERIZED PUTATIVE METHYLTRANSFERASE"/>
    <property type="match status" value="1"/>
</dbReference>
<evidence type="ECO:0000259" key="5">
    <source>
        <dbReference type="PROSITE" id="PS50280"/>
    </source>
</evidence>
<accession>A0A2A9NN58</accession>
<dbReference type="Pfam" id="PF00856">
    <property type="entry name" value="SET"/>
    <property type="match status" value="1"/>
</dbReference>
<evidence type="ECO:0000313" key="7">
    <source>
        <dbReference type="Proteomes" id="UP000242287"/>
    </source>
</evidence>
<gene>
    <name evidence="6" type="ORF">AMATHDRAFT_146943</name>
</gene>
<dbReference type="SUPFAM" id="SSF81822">
    <property type="entry name" value="RuBisCo LSMT C-terminal, substrate-binding domain"/>
    <property type="match status" value="1"/>
</dbReference>
<dbReference type="InterPro" id="IPR050600">
    <property type="entry name" value="SETD3_SETD6_MTase"/>
</dbReference>
<evidence type="ECO:0000256" key="4">
    <source>
        <dbReference type="SAM" id="MobiDB-lite"/>
    </source>
</evidence>
<reference evidence="6 7" key="1">
    <citation type="submission" date="2014-02" db="EMBL/GenBank/DDBJ databases">
        <title>Transposable element dynamics among asymbiotic and ectomycorrhizal Amanita fungi.</title>
        <authorList>
            <consortium name="DOE Joint Genome Institute"/>
            <person name="Hess J."/>
            <person name="Skrede I."/>
            <person name="Wolfe B."/>
            <person name="LaButti K."/>
            <person name="Ohm R.A."/>
            <person name="Grigoriev I.V."/>
            <person name="Pringle A."/>
        </authorList>
    </citation>
    <scope>NUCLEOTIDE SEQUENCE [LARGE SCALE GENOMIC DNA]</scope>
    <source>
        <strain evidence="6 7">SKay4041</strain>
    </source>
</reference>
<dbReference type="Gene3D" id="3.90.1420.10">
    <property type="entry name" value="Rubisco LSMT, substrate-binding domain"/>
    <property type="match status" value="1"/>
</dbReference>
<dbReference type="STRING" id="703135.A0A2A9NN58"/>
<evidence type="ECO:0000256" key="3">
    <source>
        <dbReference type="ARBA" id="ARBA00022691"/>
    </source>
</evidence>
<sequence>MTDTHAALNSFVQWFQAKGGLLDPSIGFTTFPLSEGGRGVVADRDIPQGYTLFSIPRDLILSTQNSSLPSRFGLNEWKKSGLHKGWTGLILCMMWEQAQGPSSRWSEYLATLPTRFDTPMFWTEEDLLELQGTSVVEKIGKEDANQEYERKIVPTILSRPDLFAPSDMYTLDVYHVMGSRILSRSFDVERWHVEGNEDTSTQETLADDSNEVSIESSMDLESNEESDDDEKPFDIAMVPMADMLNARFESENAKLFHEETHLKMVSTKLIKAGEQIWNTYGDLPNAELLRRYGHVDLLPLPQGGLGNPGDVVEIRADIIVDAVVQVQQILALDDMKERITWWLDEGGDDILVIESDYQVPPLMISLVRLLTFSQAEWEQAKGRSKPPKPIMEPAVLDIITVVLQQRLKGYGTTFEEDGQLLQLVTALNKRHAIIVRMGEKRILKGTLDKLANNKHSTKSGGMNKRKRGMSDEMQESRRRKNI</sequence>